<dbReference type="PRINTS" id="PR00109">
    <property type="entry name" value="TYRKINASE"/>
</dbReference>
<dbReference type="InterPro" id="IPR015943">
    <property type="entry name" value="WD40/YVTN_repeat-like_dom_sf"/>
</dbReference>
<evidence type="ECO:0000313" key="6">
    <source>
        <dbReference type="Proteomes" id="UP000663841"/>
    </source>
</evidence>
<dbReference type="SUPFAM" id="SSF50978">
    <property type="entry name" value="WD40 repeat-like"/>
    <property type="match status" value="1"/>
</dbReference>
<dbReference type="AlphaFoldDB" id="A0A8H2WSV6"/>
<protein>
    <recommendedName>
        <fullName evidence="4">Protein kinase domain-containing protein</fullName>
    </recommendedName>
</protein>
<evidence type="ECO:0000256" key="2">
    <source>
        <dbReference type="ARBA" id="ARBA00022737"/>
    </source>
</evidence>
<feature type="repeat" description="WD" evidence="3">
    <location>
        <begin position="151"/>
        <end position="192"/>
    </location>
</feature>
<dbReference type="Gene3D" id="2.130.10.10">
    <property type="entry name" value="YVTN repeat-like/Quinoprotein amine dehydrogenase"/>
    <property type="match status" value="3"/>
</dbReference>
<dbReference type="InterPro" id="IPR020472">
    <property type="entry name" value="WD40_PAC1"/>
</dbReference>
<dbReference type="InterPro" id="IPR001245">
    <property type="entry name" value="Ser-Thr/Tyr_kinase_cat_dom"/>
</dbReference>
<dbReference type="PROSITE" id="PS00678">
    <property type="entry name" value="WD_REPEATS_1"/>
    <property type="match status" value="4"/>
</dbReference>
<sequence>MASPHNRRQSPIIHEGHKDAIYSVAFSPDDRSVASGSYDKTVRMWDAHGPSLINEPLAGHTHWVFSISFSPRGNVLASGSGDKTIRLWDTNTGRQLGEPLRGDYRLSSIAFSPDGNFIVAGSGISLSRPVSTANNVQLWDVQKRAPASDPFQGHTNGVSSVGFSPDGTRVVSGSYDETVRIWDVERGTTIIGPLEGHIEWVRSVAFSPDGSQVVSGSNDSTIQLWDSRSGRMTGSPYEGHTWDVYGVAFSPDGKYITSGGKDHTVRLWDVRTGHQVKQPFEEHTSWVYSVAFSPCGQYIASGSNDRTVIIRSILGNDLESSSNLEFGETPGDEGEWLHNGSTRMIAQHMSTQQVFDCLIDSGCIDLSSKMDTSQETARIVSGGGFGDIWMGQLHDGEKVAIKAWRSNTLEQFNYKSMKRAARELFYWSRMEHRNIHQLKGVIMFKGEYLGMVSEWMENGNLHEYLRRHSTDSAGRYQLCLDVASGLEYMHGRSTIHGDLKAANVLVSSDGVARLSDFDFSVMSEASSLVFTESSNTRTGSIRWTAPEMLLEEAPKRTRQADVYALGMTMLEIFTGDVPYPNCRMDFSVIKAVEKGTLPTRPMGRLRDDEQGNLVWELLLKCWSREIDERPSAGQVVDTLETYISVA</sequence>
<dbReference type="InterPro" id="IPR019775">
    <property type="entry name" value="WD40_repeat_CS"/>
</dbReference>
<feature type="repeat" description="WD" evidence="3">
    <location>
        <begin position="14"/>
        <end position="55"/>
    </location>
</feature>
<organism evidence="5 6">
    <name type="scientific">Rhizoctonia solani</name>
    <dbReference type="NCBI Taxonomy" id="456999"/>
    <lineage>
        <taxon>Eukaryota</taxon>
        <taxon>Fungi</taxon>
        <taxon>Dikarya</taxon>
        <taxon>Basidiomycota</taxon>
        <taxon>Agaricomycotina</taxon>
        <taxon>Agaricomycetes</taxon>
        <taxon>Cantharellales</taxon>
        <taxon>Ceratobasidiaceae</taxon>
        <taxon>Rhizoctonia</taxon>
    </lineage>
</organism>
<keyword evidence="2" id="KW-0677">Repeat</keyword>
<dbReference type="PROSITE" id="PS50294">
    <property type="entry name" value="WD_REPEATS_REGION"/>
    <property type="match status" value="6"/>
</dbReference>
<dbReference type="EMBL" id="CAJMWW010000035">
    <property type="protein sequence ID" value="CAE6404393.1"/>
    <property type="molecule type" value="Genomic_DNA"/>
</dbReference>
<dbReference type="CDD" id="cd00200">
    <property type="entry name" value="WD40"/>
    <property type="match status" value="1"/>
</dbReference>
<dbReference type="Gene3D" id="1.10.510.10">
    <property type="entry name" value="Transferase(Phosphotransferase) domain 1"/>
    <property type="match status" value="1"/>
</dbReference>
<dbReference type="GO" id="GO:0005524">
    <property type="term" value="F:ATP binding"/>
    <property type="evidence" value="ECO:0007669"/>
    <property type="project" value="InterPro"/>
</dbReference>
<feature type="repeat" description="WD" evidence="3">
    <location>
        <begin position="280"/>
        <end position="310"/>
    </location>
</feature>
<dbReference type="GO" id="GO:1990234">
    <property type="term" value="C:transferase complex"/>
    <property type="evidence" value="ECO:0007669"/>
    <property type="project" value="UniProtKB-ARBA"/>
</dbReference>
<keyword evidence="1 3" id="KW-0853">WD repeat</keyword>
<name>A0A8H2WSV6_9AGAM</name>
<dbReference type="GO" id="GO:0004672">
    <property type="term" value="F:protein kinase activity"/>
    <property type="evidence" value="ECO:0007669"/>
    <property type="project" value="InterPro"/>
</dbReference>
<feature type="repeat" description="WD" evidence="3">
    <location>
        <begin position="57"/>
        <end position="98"/>
    </location>
</feature>
<gene>
    <name evidence="5" type="ORF">RDB_LOCUS12111</name>
</gene>
<feature type="repeat" description="WD" evidence="3">
    <location>
        <begin position="194"/>
        <end position="235"/>
    </location>
</feature>
<dbReference type="PROSITE" id="PS50011">
    <property type="entry name" value="PROTEIN_KINASE_DOM"/>
    <property type="match status" value="1"/>
</dbReference>
<dbReference type="Proteomes" id="UP000663841">
    <property type="component" value="Unassembled WGS sequence"/>
</dbReference>
<evidence type="ECO:0000256" key="3">
    <source>
        <dbReference type="PROSITE-ProRule" id="PRU00221"/>
    </source>
</evidence>
<dbReference type="InterPro" id="IPR001680">
    <property type="entry name" value="WD40_rpt"/>
</dbReference>
<reference evidence="5" key="1">
    <citation type="submission" date="2021-01" db="EMBL/GenBank/DDBJ databases">
        <authorList>
            <person name="Kaushik A."/>
        </authorList>
    </citation>
    <scope>NUCLEOTIDE SEQUENCE</scope>
    <source>
        <strain evidence="5">AG3-T5</strain>
    </source>
</reference>
<comment type="caution">
    <text evidence="5">The sequence shown here is derived from an EMBL/GenBank/DDBJ whole genome shotgun (WGS) entry which is preliminary data.</text>
</comment>
<evidence type="ECO:0000313" key="5">
    <source>
        <dbReference type="EMBL" id="CAE6404393.1"/>
    </source>
</evidence>
<proteinExistence type="predicted"/>
<dbReference type="PANTHER" id="PTHR22847">
    <property type="entry name" value="WD40 REPEAT PROTEIN"/>
    <property type="match status" value="1"/>
</dbReference>
<dbReference type="InterPro" id="IPR011009">
    <property type="entry name" value="Kinase-like_dom_sf"/>
</dbReference>
<dbReference type="InterPro" id="IPR000719">
    <property type="entry name" value="Prot_kinase_dom"/>
</dbReference>
<feature type="repeat" description="WD" evidence="3">
    <location>
        <begin position="237"/>
        <end position="278"/>
    </location>
</feature>
<dbReference type="PROSITE" id="PS50082">
    <property type="entry name" value="WD_REPEATS_2"/>
    <property type="match status" value="6"/>
</dbReference>
<dbReference type="InterPro" id="IPR036322">
    <property type="entry name" value="WD40_repeat_dom_sf"/>
</dbReference>
<dbReference type="SMART" id="SM00220">
    <property type="entry name" value="S_TKc"/>
    <property type="match status" value="1"/>
</dbReference>
<dbReference type="Pfam" id="PF00400">
    <property type="entry name" value="WD40"/>
    <property type="match status" value="7"/>
</dbReference>
<accession>A0A8H2WSV6</accession>
<dbReference type="Pfam" id="PF07714">
    <property type="entry name" value="PK_Tyr_Ser-Thr"/>
    <property type="match status" value="1"/>
</dbReference>
<feature type="domain" description="Protein kinase" evidence="4">
    <location>
        <begin position="374"/>
        <end position="643"/>
    </location>
</feature>
<dbReference type="PANTHER" id="PTHR22847:SF637">
    <property type="entry name" value="WD REPEAT DOMAIN 5B"/>
    <property type="match status" value="1"/>
</dbReference>
<dbReference type="SUPFAM" id="SSF56112">
    <property type="entry name" value="Protein kinase-like (PK-like)"/>
    <property type="match status" value="1"/>
</dbReference>
<dbReference type="PRINTS" id="PR00320">
    <property type="entry name" value="GPROTEINBRPT"/>
</dbReference>
<dbReference type="SMART" id="SM00320">
    <property type="entry name" value="WD40"/>
    <property type="match status" value="7"/>
</dbReference>
<evidence type="ECO:0000256" key="1">
    <source>
        <dbReference type="ARBA" id="ARBA00022574"/>
    </source>
</evidence>
<evidence type="ECO:0000259" key="4">
    <source>
        <dbReference type="PROSITE" id="PS50011"/>
    </source>
</evidence>